<evidence type="ECO:0000313" key="6">
    <source>
        <dbReference type="Proteomes" id="UP000285301"/>
    </source>
</evidence>
<evidence type="ECO:0000256" key="3">
    <source>
        <dbReference type="ARBA" id="ARBA00022963"/>
    </source>
</evidence>
<dbReference type="EMBL" id="NCKU01002145">
    <property type="protein sequence ID" value="RWS10287.1"/>
    <property type="molecule type" value="Genomic_DNA"/>
</dbReference>
<dbReference type="EC" id="3.1.1.47" evidence="1"/>
<evidence type="ECO:0000256" key="2">
    <source>
        <dbReference type="ARBA" id="ARBA00022801"/>
    </source>
</evidence>
<keyword evidence="2 5" id="KW-0378">Hydrolase</keyword>
<sequence length="890" mass="101736">MKKGITVRRDKKLRINDRKHIPMPTGPFQVIGCRDLMTGASKFTGVLLRLYYPAANQARDMREYYLMWPNWLPHENYRSAYAEVSKYNNSVYKALNWAIGDGFIPCIPNAKPLRDDHKWPVIVFSHGIGACRTTYSALCIEFASHGFVVAAIEHRDASACCTFYAKEVHLSMYGSNARLSQSEYNLNDMRDDDEFEDSNANRTKKTLAKTFLPQVTVEWIPHSHIKVDESHYSIGNKQVYQRVRECSRTLDLLESLNAGYEIQNLLDQLLDPSEFEGILDLERVSLCGHSIGAATVLLALSSELRFKVGICLDAWLFPVKKENFDCLSQPVIFINTEKFHSKQNLRKIREIANPSFLKCSNAQDTISNRNKERSSDETPERKVYTLKGSLHYNITDVPFLMSWTARKLCGTDSSMDRFTALDLATSLALDFICSNLNIPLSSDNEVYLNLHRKRIKSGINVRNSSLKFNGRSHLPLPTGPYKVVASKDILFEEPSGKGVLLRLFYPSACQSSEITEFYNEWPNWVPHENYVKGIAKIFNINSYWIHNALKWLLSQTYVPSVPDSKPLRQADYKWPLIIFSHGWGGCRTMYSTICIELASNGFLVAALEHRDNSACCTFSLSKVNQSEVDKEKNNKVASLETNSIEWIDHSPFRRTIDLYEAMNEKVKNRVDECSRVLNLFEAINAGRRILDYQLYSVSDNMKINRIVDLSEFENILDMEKVIVMGHSFGGATATLALTEDSRFKIGVILDAWMYPIKDESFDDLQKPILFVNMESFQTEESLSKMRNIVNSNFNPNQSGLTNSNMKIFTLRGTSHLNQCDIPFVTNWLARKVFLRKSKIDRFVAHDLTMCLSLDFIFKQLNLGKPLSTLSTDSYFALHQGKLRDELCSKL</sequence>
<dbReference type="Gene3D" id="3.40.50.1820">
    <property type="entry name" value="alpha/beta hydrolase"/>
    <property type="match status" value="2"/>
</dbReference>
<evidence type="ECO:0000313" key="5">
    <source>
        <dbReference type="EMBL" id="RWS10287.1"/>
    </source>
</evidence>
<gene>
    <name evidence="5" type="ORF">B4U79_11910</name>
</gene>
<reference evidence="5 6" key="1">
    <citation type="journal article" date="2018" name="Gigascience">
        <title>Genomes of trombidid mites reveal novel predicted allergens and laterally-transferred genes associated with secondary metabolism.</title>
        <authorList>
            <person name="Dong X."/>
            <person name="Chaisiri K."/>
            <person name="Xia D."/>
            <person name="Armstrong S.D."/>
            <person name="Fang Y."/>
            <person name="Donnelly M.J."/>
            <person name="Kadowaki T."/>
            <person name="McGarry J.W."/>
            <person name="Darby A.C."/>
            <person name="Makepeace B.L."/>
        </authorList>
    </citation>
    <scope>NUCLEOTIDE SEQUENCE [LARGE SCALE GENOMIC DNA]</scope>
    <source>
        <strain evidence="5">UoL-WK</strain>
    </source>
</reference>
<dbReference type="AlphaFoldDB" id="A0A3S4R178"/>
<dbReference type="STRING" id="1965070.A0A3S4R178"/>
<dbReference type="InterPro" id="IPR029058">
    <property type="entry name" value="AB_hydrolase_fold"/>
</dbReference>
<dbReference type="GO" id="GO:0016042">
    <property type="term" value="P:lipid catabolic process"/>
    <property type="evidence" value="ECO:0007669"/>
    <property type="project" value="UniProtKB-KW"/>
</dbReference>
<protein>
    <recommendedName>
        <fullName evidence="1">1-alkyl-2-acetylglycerophosphocholine esterase</fullName>
        <ecNumber evidence="1">3.1.1.47</ecNumber>
    </recommendedName>
</protein>
<accession>A0A3S4R178</accession>
<comment type="caution">
    <text evidence="5">The sequence shown here is derived from an EMBL/GenBank/DDBJ whole genome shotgun (WGS) entry which is preliminary data.</text>
</comment>
<organism evidence="5 6">
    <name type="scientific">Dinothrombium tinctorium</name>
    <dbReference type="NCBI Taxonomy" id="1965070"/>
    <lineage>
        <taxon>Eukaryota</taxon>
        <taxon>Metazoa</taxon>
        <taxon>Ecdysozoa</taxon>
        <taxon>Arthropoda</taxon>
        <taxon>Chelicerata</taxon>
        <taxon>Arachnida</taxon>
        <taxon>Acari</taxon>
        <taxon>Acariformes</taxon>
        <taxon>Trombidiformes</taxon>
        <taxon>Prostigmata</taxon>
        <taxon>Anystina</taxon>
        <taxon>Parasitengona</taxon>
        <taxon>Trombidioidea</taxon>
        <taxon>Trombidiidae</taxon>
        <taxon>Dinothrombium</taxon>
    </lineage>
</organism>
<proteinExistence type="predicted"/>
<dbReference type="FunFam" id="3.40.50.1820:FF:000062">
    <property type="entry name" value="Platelet-activating factor acetylhydrolase"/>
    <property type="match status" value="1"/>
</dbReference>
<keyword evidence="4" id="KW-0443">Lipid metabolism</keyword>
<dbReference type="SUPFAM" id="SSF53474">
    <property type="entry name" value="alpha/beta-Hydrolases"/>
    <property type="match status" value="2"/>
</dbReference>
<dbReference type="GO" id="GO:0003847">
    <property type="term" value="F:1-alkyl-2-acetylglycerophosphocholine esterase activity"/>
    <property type="evidence" value="ECO:0007669"/>
    <property type="project" value="UniProtKB-EC"/>
</dbReference>
<dbReference type="Pfam" id="PF03403">
    <property type="entry name" value="PAF-AH_p_II"/>
    <property type="match status" value="2"/>
</dbReference>
<name>A0A3S4R178_9ACAR</name>
<dbReference type="PANTHER" id="PTHR10272">
    <property type="entry name" value="PLATELET-ACTIVATING FACTOR ACETYLHYDROLASE"/>
    <property type="match status" value="1"/>
</dbReference>
<dbReference type="Proteomes" id="UP000285301">
    <property type="component" value="Unassembled WGS sequence"/>
</dbReference>
<evidence type="ECO:0000256" key="4">
    <source>
        <dbReference type="ARBA" id="ARBA00023098"/>
    </source>
</evidence>
<dbReference type="OrthoDB" id="2363873at2759"/>
<dbReference type="PANTHER" id="PTHR10272:SF0">
    <property type="entry name" value="PLATELET-ACTIVATING FACTOR ACETYLHYDROLASE"/>
    <property type="match status" value="1"/>
</dbReference>
<evidence type="ECO:0000256" key="1">
    <source>
        <dbReference type="ARBA" id="ARBA00013201"/>
    </source>
</evidence>
<keyword evidence="6" id="KW-1185">Reference proteome</keyword>
<keyword evidence="3" id="KW-0442">Lipid degradation</keyword>